<evidence type="ECO:0000256" key="4">
    <source>
        <dbReference type="ARBA" id="ARBA00023146"/>
    </source>
</evidence>
<keyword evidence="1" id="KW-0436">Ligase</keyword>
<keyword evidence="4 6" id="KW-0030">Aminoacyl-tRNA synthetase</keyword>
<dbReference type="PATRIC" id="fig|913084.3.peg.328"/>
<protein>
    <submittedName>
        <fullName evidence="6">Prolyl-tRNA synthetase</fullName>
    </submittedName>
</protein>
<proteinExistence type="predicted"/>
<keyword evidence="2" id="KW-0547">Nucleotide-binding</keyword>
<dbReference type="InterPro" id="IPR036621">
    <property type="entry name" value="Anticodon-bd_dom_sf"/>
</dbReference>
<dbReference type="GO" id="GO:0004812">
    <property type="term" value="F:aminoacyl-tRNA ligase activity"/>
    <property type="evidence" value="ECO:0007669"/>
    <property type="project" value="UniProtKB-KW"/>
</dbReference>
<evidence type="ECO:0000256" key="3">
    <source>
        <dbReference type="ARBA" id="ARBA00022917"/>
    </source>
</evidence>
<dbReference type="SUPFAM" id="SSF52954">
    <property type="entry name" value="Class II aaRS ABD-related"/>
    <property type="match status" value="1"/>
</dbReference>
<dbReference type="EMBL" id="AFCW01000179">
    <property type="protein sequence ID" value="EHD07065.1"/>
    <property type="molecule type" value="Genomic_DNA"/>
</dbReference>
<dbReference type="GO" id="GO:0005524">
    <property type="term" value="F:ATP binding"/>
    <property type="evidence" value="ECO:0007669"/>
    <property type="project" value="UniProtKB-KW"/>
</dbReference>
<keyword evidence="3" id="KW-0648">Protein biosynthesis</keyword>
<reference evidence="6 7" key="1">
    <citation type="journal article" date="2011" name="BMC Genomics">
        <title>Genome sequencing reveals diversification of virulence factor content and possible host adaptation in distinct subpopulations of Salmonella enterica.</title>
        <authorList>
            <person name="den Bakker H.C."/>
            <person name="Moreno Switt A.I."/>
            <person name="Govoni G."/>
            <person name="Cummings C.A."/>
            <person name="Ranieri M.L."/>
            <person name="Degoricija L."/>
            <person name="Hoelzer K."/>
            <person name="Rodriguez-Rivera L.D."/>
            <person name="Brown S."/>
            <person name="Bolchacova E."/>
            <person name="Furtado M.R."/>
            <person name="Wiedmann M."/>
        </authorList>
    </citation>
    <scope>NUCLEOTIDE SEQUENCE [LARGE SCALE GENOMIC DNA]</scope>
    <source>
        <strain evidence="6 7">R8-2977</strain>
    </source>
</reference>
<dbReference type="Gene3D" id="3.40.50.800">
    <property type="entry name" value="Anticodon-binding domain"/>
    <property type="match status" value="1"/>
</dbReference>
<dbReference type="AlphaFoldDB" id="G5RQT9"/>
<evidence type="ECO:0000313" key="6">
    <source>
        <dbReference type="EMBL" id="EHD07065.1"/>
    </source>
</evidence>
<evidence type="ECO:0000313" key="7">
    <source>
        <dbReference type="Proteomes" id="UP000004776"/>
    </source>
</evidence>
<accession>G5RQT9</accession>
<dbReference type="Pfam" id="PF03129">
    <property type="entry name" value="HGTP_anticodon"/>
    <property type="match status" value="1"/>
</dbReference>
<sequence length="59" mass="6682">MRPGVMFADMELIGIPHTIVIGDRNLDNDDIEYKYRRSGEKSLIKTGDIVDYLVKAIKG</sequence>
<evidence type="ECO:0000259" key="5">
    <source>
        <dbReference type="Pfam" id="PF03129"/>
    </source>
</evidence>
<organism evidence="6 7">
    <name type="scientific">Salmonella enterica subsp. enterica serovar Urbana str. R8-2977</name>
    <dbReference type="NCBI Taxonomy" id="913084"/>
    <lineage>
        <taxon>Bacteria</taxon>
        <taxon>Pseudomonadati</taxon>
        <taxon>Pseudomonadota</taxon>
        <taxon>Gammaproteobacteria</taxon>
        <taxon>Enterobacterales</taxon>
        <taxon>Enterobacteriaceae</taxon>
        <taxon>Salmonella</taxon>
    </lineage>
</organism>
<evidence type="ECO:0000256" key="2">
    <source>
        <dbReference type="ARBA" id="ARBA00022840"/>
    </source>
</evidence>
<dbReference type="Proteomes" id="UP000004776">
    <property type="component" value="Unassembled WGS sequence"/>
</dbReference>
<keyword evidence="2" id="KW-0067">ATP-binding</keyword>
<comment type="caution">
    <text evidence="6">The sequence shown here is derived from an EMBL/GenBank/DDBJ whole genome shotgun (WGS) entry which is preliminary data.</text>
</comment>
<dbReference type="GO" id="GO:0006418">
    <property type="term" value="P:tRNA aminoacylation for protein translation"/>
    <property type="evidence" value="ECO:0007669"/>
    <property type="project" value="UniProtKB-ARBA"/>
</dbReference>
<gene>
    <name evidence="6" type="ORF">LTSEURB_0432</name>
</gene>
<dbReference type="InterPro" id="IPR004154">
    <property type="entry name" value="Anticodon-bd"/>
</dbReference>
<feature type="domain" description="Anticodon-binding" evidence="5">
    <location>
        <begin position="2"/>
        <end position="55"/>
    </location>
</feature>
<evidence type="ECO:0000256" key="1">
    <source>
        <dbReference type="ARBA" id="ARBA00022598"/>
    </source>
</evidence>
<name>G5RQT9_SALET</name>